<dbReference type="EMBL" id="QKYT01000598">
    <property type="protein sequence ID" value="RIA83103.1"/>
    <property type="molecule type" value="Genomic_DNA"/>
</dbReference>
<dbReference type="OrthoDB" id="2447441at2759"/>
<sequence>MKVYSESYIVNKPNINLSISFIIFTSFTNIFGNYEFYEIINNLELEEEEMDNLQIYLIKNYEVEERLLSALKRCETKEFRQRLLKSFLHGTLTTFYVQKYNDEGKLLDIFEEYSMYDQNEFDAFLERVGGKGLESTDTSDKKGNNLITNRRSSNGEGIFIDPLNKEEKEFIIQGINNQLKLKPENDKISWKDMISEMRIKFDKLHSENKVKNFWYANEKKKISFK</sequence>
<name>A0A397S9T1_9GLOM</name>
<dbReference type="Proteomes" id="UP000265703">
    <property type="component" value="Unassembled WGS sequence"/>
</dbReference>
<keyword evidence="2" id="KW-1185">Reference proteome</keyword>
<gene>
    <name evidence="1" type="ORF">C1645_834303</name>
</gene>
<accession>A0A397S9T1</accession>
<proteinExistence type="predicted"/>
<evidence type="ECO:0000313" key="2">
    <source>
        <dbReference type="Proteomes" id="UP000265703"/>
    </source>
</evidence>
<reference evidence="1 2" key="1">
    <citation type="submission" date="2018-06" db="EMBL/GenBank/DDBJ databases">
        <title>Comparative genomics reveals the genomic features of Rhizophagus irregularis, R. cerebriforme, R. diaphanum and Gigaspora rosea, and their symbiotic lifestyle signature.</title>
        <authorList>
            <person name="Morin E."/>
            <person name="San Clemente H."/>
            <person name="Chen E.C.H."/>
            <person name="De La Providencia I."/>
            <person name="Hainaut M."/>
            <person name="Kuo A."/>
            <person name="Kohler A."/>
            <person name="Murat C."/>
            <person name="Tang N."/>
            <person name="Roy S."/>
            <person name="Loubradou J."/>
            <person name="Henrissat B."/>
            <person name="Grigoriev I.V."/>
            <person name="Corradi N."/>
            <person name="Roux C."/>
            <person name="Martin F.M."/>
        </authorList>
    </citation>
    <scope>NUCLEOTIDE SEQUENCE [LARGE SCALE GENOMIC DNA]</scope>
    <source>
        <strain evidence="1 2">DAOM 227022</strain>
    </source>
</reference>
<organism evidence="1 2">
    <name type="scientific">Glomus cerebriforme</name>
    <dbReference type="NCBI Taxonomy" id="658196"/>
    <lineage>
        <taxon>Eukaryota</taxon>
        <taxon>Fungi</taxon>
        <taxon>Fungi incertae sedis</taxon>
        <taxon>Mucoromycota</taxon>
        <taxon>Glomeromycotina</taxon>
        <taxon>Glomeromycetes</taxon>
        <taxon>Glomerales</taxon>
        <taxon>Glomeraceae</taxon>
        <taxon>Glomus</taxon>
    </lineage>
</organism>
<comment type="caution">
    <text evidence="1">The sequence shown here is derived from an EMBL/GenBank/DDBJ whole genome shotgun (WGS) entry which is preliminary data.</text>
</comment>
<dbReference type="AlphaFoldDB" id="A0A397S9T1"/>
<evidence type="ECO:0000313" key="1">
    <source>
        <dbReference type="EMBL" id="RIA83103.1"/>
    </source>
</evidence>
<protein>
    <submittedName>
        <fullName evidence="1">Uncharacterized protein</fullName>
    </submittedName>
</protein>